<dbReference type="EMBL" id="SCEB01002058">
    <property type="protein sequence ID" value="RXM95838.1"/>
    <property type="molecule type" value="Genomic_DNA"/>
</dbReference>
<reference evidence="2 3" key="1">
    <citation type="submission" date="2019-01" db="EMBL/GenBank/DDBJ databases">
        <title>Draft Genome and Complete Hox-Cluster Characterization of the Sterlet Sturgeon (Acipenser ruthenus).</title>
        <authorList>
            <person name="Wei Q."/>
        </authorList>
    </citation>
    <scope>NUCLEOTIDE SEQUENCE [LARGE SCALE GENOMIC DNA]</scope>
    <source>
        <strain evidence="2">WHYD16114868_AA</strain>
        <tissue evidence="2">Blood</tissue>
    </source>
</reference>
<proteinExistence type="predicted"/>
<evidence type="ECO:0000313" key="3">
    <source>
        <dbReference type="Proteomes" id="UP000289886"/>
    </source>
</evidence>
<evidence type="ECO:0000313" key="2">
    <source>
        <dbReference type="EMBL" id="RXM95838.1"/>
    </source>
</evidence>
<dbReference type="Proteomes" id="UP000289886">
    <property type="component" value="Unassembled WGS sequence"/>
</dbReference>
<feature type="region of interest" description="Disordered" evidence="1">
    <location>
        <begin position="1"/>
        <end position="49"/>
    </location>
</feature>
<protein>
    <submittedName>
        <fullName evidence="2">Uncharacterized protein</fullName>
    </submittedName>
</protein>
<name>A0A444V622_ACIRT</name>
<sequence length="86" mass="9558">MAEAVMMQQEGGEREAAGDVTAPQQPVRGKSHDLRAQVTKKRCRAAHPRRGRILSHWTLGMAQAAFNPEQLQLHRVVIETMKTGVT</sequence>
<feature type="compositionally biased region" description="Basic residues" evidence="1">
    <location>
        <begin position="38"/>
        <end position="49"/>
    </location>
</feature>
<comment type="caution">
    <text evidence="2">The sequence shown here is derived from an EMBL/GenBank/DDBJ whole genome shotgun (WGS) entry which is preliminary data.</text>
</comment>
<organism evidence="2 3">
    <name type="scientific">Acipenser ruthenus</name>
    <name type="common">Sterlet sturgeon</name>
    <dbReference type="NCBI Taxonomy" id="7906"/>
    <lineage>
        <taxon>Eukaryota</taxon>
        <taxon>Metazoa</taxon>
        <taxon>Chordata</taxon>
        <taxon>Craniata</taxon>
        <taxon>Vertebrata</taxon>
        <taxon>Euteleostomi</taxon>
        <taxon>Actinopterygii</taxon>
        <taxon>Chondrostei</taxon>
        <taxon>Acipenseriformes</taxon>
        <taxon>Acipenseridae</taxon>
        <taxon>Acipenser</taxon>
    </lineage>
</organism>
<evidence type="ECO:0000256" key="1">
    <source>
        <dbReference type="SAM" id="MobiDB-lite"/>
    </source>
</evidence>
<keyword evidence="3" id="KW-1185">Reference proteome</keyword>
<dbReference type="AlphaFoldDB" id="A0A444V622"/>
<accession>A0A444V622</accession>
<gene>
    <name evidence="2" type="ORF">EOD39_16405</name>
</gene>